<dbReference type="RefSeq" id="WP_155700550.1">
    <property type="nucleotide sequence ID" value="NZ_CP034235.1"/>
</dbReference>
<dbReference type="GO" id="GO:0016787">
    <property type="term" value="F:hydrolase activity"/>
    <property type="evidence" value="ECO:0007669"/>
    <property type="project" value="UniProtKB-KW"/>
</dbReference>
<evidence type="ECO:0000256" key="1">
    <source>
        <dbReference type="SAM" id="Phobius"/>
    </source>
</evidence>
<evidence type="ECO:0000259" key="2">
    <source>
        <dbReference type="Pfam" id="PF00144"/>
    </source>
</evidence>
<keyword evidence="1" id="KW-0472">Membrane</keyword>
<keyword evidence="4" id="KW-1185">Reference proteome</keyword>
<dbReference type="Gene3D" id="3.40.710.10">
    <property type="entry name" value="DD-peptidase/beta-lactamase superfamily"/>
    <property type="match status" value="1"/>
</dbReference>
<keyword evidence="3" id="KW-0378">Hydrolase</keyword>
<dbReference type="InterPro" id="IPR050789">
    <property type="entry name" value="Diverse_Enzym_Activities"/>
</dbReference>
<name>A0A6B8RIZ0_9BACL</name>
<dbReference type="Pfam" id="PF00144">
    <property type="entry name" value="Beta-lactamase"/>
    <property type="match status" value="1"/>
</dbReference>
<organism evidence="3 4">
    <name type="scientific">Paenibacillus psychroresistens</name>
    <dbReference type="NCBI Taxonomy" id="1778678"/>
    <lineage>
        <taxon>Bacteria</taxon>
        <taxon>Bacillati</taxon>
        <taxon>Bacillota</taxon>
        <taxon>Bacilli</taxon>
        <taxon>Bacillales</taxon>
        <taxon>Paenibacillaceae</taxon>
        <taxon>Paenibacillus</taxon>
    </lineage>
</organism>
<protein>
    <submittedName>
        <fullName evidence="3">Class C beta-lactamase-related serine hydrolase</fullName>
    </submittedName>
</protein>
<feature type="transmembrane region" description="Helical" evidence="1">
    <location>
        <begin position="6"/>
        <end position="24"/>
    </location>
</feature>
<dbReference type="PANTHER" id="PTHR43283:SF7">
    <property type="entry name" value="BETA-LACTAMASE-RELATED DOMAIN-CONTAINING PROTEIN"/>
    <property type="match status" value="1"/>
</dbReference>
<evidence type="ECO:0000313" key="4">
    <source>
        <dbReference type="Proteomes" id="UP000426246"/>
    </source>
</evidence>
<dbReference type="AlphaFoldDB" id="A0A6B8RIZ0"/>
<dbReference type="SUPFAM" id="SSF56601">
    <property type="entry name" value="beta-lactamase/transpeptidase-like"/>
    <property type="match status" value="1"/>
</dbReference>
<dbReference type="OrthoDB" id="9773047at2"/>
<proteinExistence type="predicted"/>
<evidence type="ECO:0000313" key="3">
    <source>
        <dbReference type="EMBL" id="QGQ95513.1"/>
    </source>
</evidence>
<keyword evidence="1" id="KW-1133">Transmembrane helix</keyword>
<accession>A0A6B8RIZ0</accession>
<reference evidence="4" key="1">
    <citation type="submission" date="2018-11" db="EMBL/GenBank/DDBJ databases">
        <title>Complete genome sequence of Paenibacillus sp. ML311-T8.</title>
        <authorList>
            <person name="Nam Y.-D."/>
            <person name="Kang J."/>
            <person name="Chung W.-H."/>
            <person name="Park Y.S."/>
        </authorList>
    </citation>
    <scope>NUCLEOTIDE SEQUENCE [LARGE SCALE GENOMIC DNA]</scope>
    <source>
        <strain evidence="4">ML311-T8</strain>
    </source>
</reference>
<dbReference type="KEGG" id="ppsc:EHS13_11800"/>
<dbReference type="PANTHER" id="PTHR43283">
    <property type="entry name" value="BETA-LACTAMASE-RELATED"/>
    <property type="match status" value="1"/>
</dbReference>
<dbReference type="Proteomes" id="UP000426246">
    <property type="component" value="Chromosome"/>
</dbReference>
<sequence length="348" mass="39242">MKKPIMSFLMVGLFLLVIVVIMMLKVQKNAPQADFTKVFLKADQEIKAAYPNVYSLLAAKDDKLVYENYYHGMDKAVSNNVMSVTKSVISALIGIVIEEGKIRGIDEKLVEIFPEYYASGLQPLADTIELKHVISMTDGFAINNPQNAYDVVSSENWIKAHLELPLYAKPGTEFYYSNQTTHLLSGVITKTTGMKALNYANLKIFQPLGMDSDKQWGMDPQGNNIGGIELHLTPREMVNFGLMYLHNGQWKGQQIIPENWIKLSTQKQSAGQFFGYGSYGYGWWMLDNDPRYTDQSIYYAAGYGGQYIFVMPKQQMVVVMTAELPTGNYPDPIKVFTDYIMPAVNPHS</sequence>
<gene>
    <name evidence="3" type="ORF">EHS13_11800</name>
</gene>
<keyword evidence="1" id="KW-0812">Transmembrane</keyword>
<dbReference type="EMBL" id="CP034235">
    <property type="protein sequence ID" value="QGQ95513.1"/>
    <property type="molecule type" value="Genomic_DNA"/>
</dbReference>
<feature type="domain" description="Beta-lactamase-related" evidence="2">
    <location>
        <begin position="55"/>
        <end position="325"/>
    </location>
</feature>
<dbReference type="InterPro" id="IPR001466">
    <property type="entry name" value="Beta-lactam-related"/>
</dbReference>
<dbReference type="InterPro" id="IPR012338">
    <property type="entry name" value="Beta-lactam/transpept-like"/>
</dbReference>